<organism evidence="2">
    <name type="scientific">Trieres chinensis</name>
    <name type="common">Marine centric diatom</name>
    <name type="synonym">Odontella sinensis</name>
    <dbReference type="NCBI Taxonomy" id="1514140"/>
    <lineage>
        <taxon>Eukaryota</taxon>
        <taxon>Sar</taxon>
        <taxon>Stramenopiles</taxon>
        <taxon>Ochrophyta</taxon>
        <taxon>Bacillariophyta</taxon>
        <taxon>Mediophyceae</taxon>
        <taxon>Biddulphiophycidae</taxon>
        <taxon>Eupodiscales</taxon>
        <taxon>Parodontellaceae</taxon>
        <taxon>Trieres</taxon>
    </lineage>
</organism>
<feature type="region of interest" description="Disordered" evidence="1">
    <location>
        <begin position="21"/>
        <end position="41"/>
    </location>
</feature>
<reference evidence="2" key="1">
    <citation type="submission" date="2021-01" db="EMBL/GenBank/DDBJ databases">
        <authorList>
            <person name="Corre E."/>
            <person name="Pelletier E."/>
            <person name="Niang G."/>
            <person name="Scheremetjew M."/>
            <person name="Finn R."/>
            <person name="Kale V."/>
            <person name="Holt S."/>
            <person name="Cochrane G."/>
            <person name="Meng A."/>
            <person name="Brown T."/>
            <person name="Cohen L."/>
        </authorList>
    </citation>
    <scope>NUCLEOTIDE SEQUENCE</scope>
    <source>
        <strain evidence="2">Grunow 1884</strain>
    </source>
</reference>
<name>A0A7S1ZAP8_TRICV</name>
<accession>A0A7S1ZAP8</accession>
<evidence type="ECO:0000256" key="1">
    <source>
        <dbReference type="SAM" id="MobiDB-lite"/>
    </source>
</evidence>
<dbReference type="EMBL" id="HBGO01012407">
    <property type="protein sequence ID" value="CAD9332998.1"/>
    <property type="molecule type" value="Transcribed_RNA"/>
</dbReference>
<feature type="compositionally biased region" description="Basic and acidic residues" evidence="1">
    <location>
        <begin position="22"/>
        <end position="31"/>
    </location>
</feature>
<protein>
    <submittedName>
        <fullName evidence="2">Uncharacterized protein</fullName>
    </submittedName>
</protein>
<proteinExistence type="predicted"/>
<sequence length="168" mass="19236">MFLSKIANKIGLFDVLAPRKKKENEHRKVSDPKTPASVGSFDASGEEIVTSVSGNDPYDDNRRRRLRAQIDAEDAALALGVFAKKQRVKYHHKATNKFYDAVIVGVHLDDGPDKPYYTITYDKLEAEVTDDGKENKVIRKVEKQTYPERLERLNWDEAKAWEVLRQTT</sequence>
<dbReference type="AlphaFoldDB" id="A0A7S1ZAP8"/>
<gene>
    <name evidence="2" type="ORF">OSIN01602_LOCUS6888</name>
</gene>
<evidence type="ECO:0000313" key="2">
    <source>
        <dbReference type="EMBL" id="CAD9332998.1"/>
    </source>
</evidence>